<organism evidence="3">
    <name type="scientific">Rhodotorula toruloides</name>
    <name type="common">Yeast</name>
    <name type="synonym">Rhodosporidium toruloides</name>
    <dbReference type="NCBI Taxonomy" id="5286"/>
    <lineage>
        <taxon>Eukaryota</taxon>
        <taxon>Fungi</taxon>
        <taxon>Dikarya</taxon>
        <taxon>Basidiomycota</taxon>
        <taxon>Pucciniomycotina</taxon>
        <taxon>Microbotryomycetes</taxon>
        <taxon>Sporidiobolales</taxon>
        <taxon>Sporidiobolaceae</taxon>
        <taxon>Rhodotorula</taxon>
    </lineage>
</organism>
<gene>
    <name evidence="3" type="ORF">RHTO0S_04e02784g</name>
</gene>
<dbReference type="CDD" id="cd19075">
    <property type="entry name" value="AKR_AKR7A1-5"/>
    <property type="match status" value="1"/>
</dbReference>
<name>A0A061AWV7_RHOTO</name>
<protein>
    <submittedName>
        <fullName evidence="3">RHTO0S04e02784g1_1</fullName>
    </submittedName>
</protein>
<dbReference type="InterPro" id="IPR036812">
    <property type="entry name" value="NAD(P)_OxRdtase_dom_sf"/>
</dbReference>
<dbReference type="SUPFAM" id="SSF51430">
    <property type="entry name" value="NAD(P)-linked oxidoreductase"/>
    <property type="match status" value="1"/>
</dbReference>
<dbReference type="OrthoDB" id="2310150at2759"/>
<proteinExistence type="predicted"/>
<dbReference type="GO" id="GO:0016491">
    <property type="term" value="F:oxidoreductase activity"/>
    <property type="evidence" value="ECO:0007669"/>
    <property type="project" value="UniProtKB-KW"/>
</dbReference>
<dbReference type="InterPro" id="IPR050523">
    <property type="entry name" value="AKR_Detox_Biosynth"/>
</dbReference>
<feature type="domain" description="NADP-dependent oxidoreductase" evidence="2">
    <location>
        <begin position="8"/>
        <end position="318"/>
    </location>
</feature>
<dbReference type="Gene3D" id="3.20.20.100">
    <property type="entry name" value="NADP-dependent oxidoreductase domain"/>
    <property type="match status" value="1"/>
</dbReference>
<dbReference type="InterPro" id="IPR023210">
    <property type="entry name" value="NADP_OxRdtase_dom"/>
</dbReference>
<evidence type="ECO:0000313" key="3">
    <source>
        <dbReference type="EMBL" id="CDR39204.1"/>
    </source>
</evidence>
<evidence type="ECO:0000256" key="1">
    <source>
        <dbReference type="ARBA" id="ARBA00023002"/>
    </source>
</evidence>
<evidence type="ECO:0000259" key="2">
    <source>
        <dbReference type="Pfam" id="PF00248"/>
    </source>
</evidence>
<reference evidence="3" key="1">
    <citation type="journal article" date="2014" name="Genome Announc.">
        <title>Draft genome sequence of Rhodosporidium toruloides CECT1137, an oleaginous yeast of biotechnological interest.</title>
        <authorList>
            <person name="Morin N."/>
            <person name="Calcas X."/>
            <person name="Devillers H."/>
            <person name="Durrens P."/>
            <person name="Sherman D.J."/>
            <person name="Nicaud J.-M."/>
            <person name="Neuveglise C."/>
        </authorList>
    </citation>
    <scope>NUCLEOTIDE SEQUENCE</scope>
    <source>
        <strain evidence="3">CECT1137</strain>
    </source>
</reference>
<dbReference type="PANTHER" id="PTHR43364">
    <property type="entry name" value="NADH-SPECIFIC METHYLGLYOXAL REDUCTASE-RELATED"/>
    <property type="match status" value="1"/>
</dbReference>
<keyword evidence="1" id="KW-0560">Oxidoreductase</keyword>
<dbReference type="EMBL" id="LK052939">
    <property type="protein sequence ID" value="CDR39204.1"/>
    <property type="molecule type" value="Genomic_DNA"/>
</dbReference>
<dbReference type="AlphaFoldDB" id="A0A061AWV7"/>
<accession>A0A061AWV7</accession>
<sequence length="336" mass="38407">MASTKIPVTLGLMTWGEQGTPMSRIHDLETCEQMLDVFVSHGHNEVDSALAYCNGTSEEYLGKLDWKSRGILVDTKLWPMEYKGEKATFTLDKMRKFLDVQLAAVKTDCLNLWYLHAPDYGTPIAETLEAANALYKEGKFKRFGISNYCGKDVEEFCDLADKHGWVKPSAYQGIYNALHRSVETELFPILRKHNISFYEFNPLGGGFFVGHLKKEEGVEKGSRFDPETAQGKNYRNRYWRDEYFRALDLIQPVASLHSLTLAEIALRWIEHHSQLSRERGDNVLIGASSVRHLEENLRDLEKGPLPEDVLDALDKAWEIVKPVASLYYRSPDNIKI</sequence>
<dbReference type="PANTHER" id="PTHR43364:SF4">
    <property type="entry name" value="NAD(P)-LINKED OXIDOREDUCTASE SUPERFAMILY PROTEIN"/>
    <property type="match status" value="1"/>
</dbReference>
<dbReference type="Pfam" id="PF00248">
    <property type="entry name" value="Aldo_ket_red"/>
    <property type="match status" value="1"/>
</dbReference>